<dbReference type="SUPFAM" id="SSF57716">
    <property type="entry name" value="Glucocorticoid receptor-like (DNA-binding domain)"/>
    <property type="match status" value="2"/>
</dbReference>
<feature type="domain" description="Rho-GAP" evidence="10">
    <location>
        <begin position="710"/>
        <end position="856"/>
    </location>
</feature>
<feature type="compositionally biased region" description="Low complexity" evidence="8">
    <location>
        <begin position="370"/>
        <end position="393"/>
    </location>
</feature>
<dbReference type="SMART" id="SM00132">
    <property type="entry name" value="LIM"/>
    <property type="match status" value="3"/>
</dbReference>
<evidence type="ECO:0000256" key="4">
    <source>
        <dbReference type="ARBA" id="ARBA00022833"/>
    </source>
</evidence>
<evidence type="ECO:0000313" key="12">
    <source>
        <dbReference type="Proteomes" id="UP000274922"/>
    </source>
</evidence>
<dbReference type="PROSITE" id="PS50238">
    <property type="entry name" value="RHOGAP"/>
    <property type="match status" value="1"/>
</dbReference>
<dbReference type="PROSITE" id="PS00478">
    <property type="entry name" value="LIM_DOMAIN_1"/>
    <property type="match status" value="3"/>
</dbReference>
<dbReference type="OrthoDB" id="20689at2759"/>
<dbReference type="GO" id="GO:0046872">
    <property type="term" value="F:metal ion binding"/>
    <property type="evidence" value="ECO:0007669"/>
    <property type="project" value="UniProtKB-KW"/>
</dbReference>
<evidence type="ECO:0000313" key="11">
    <source>
        <dbReference type="EMBL" id="RKP01984.1"/>
    </source>
</evidence>
<dbReference type="AlphaFoldDB" id="A0A4P9X9G7"/>
<keyword evidence="6" id="KW-0539">Nucleus</keyword>
<dbReference type="PROSITE" id="PS50023">
    <property type="entry name" value="LIM_DOMAIN_2"/>
    <property type="match status" value="3"/>
</dbReference>
<dbReference type="SMART" id="SM00324">
    <property type="entry name" value="RhoGAP"/>
    <property type="match status" value="1"/>
</dbReference>
<feature type="compositionally biased region" description="Low complexity" evidence="8">
    <location>
        <begin position="1"/>
        <end position="11"/>
    </location>
</feature>
<dbReference type="PANTHER" id="PTHR24215">
    <property type="entry name" value="RHO-GTPASE-ACTIVATING PROTEIN LRG1"/>
    <property type="match status" value="1"/>
</dbReference>
<evidence type="ECO:0000256" key="6">
    <source>
        <dbReference type="ARBA" id="ARBA00023242"/>
    </source>
</evidence>
<dbReference type="PANTHER" id="PTHR24215:SF10">
    <property type="entry name" value="RHO-GTPASE-ACTIVATING PROTEIN LRG1"/>
    <property type="match status" value="1"/>
</dbReference>
<name>A0A4P9X9G7_9FUNG</name>
<feature type="region of interest" description="Disordered" evidence="8">
    <location>
        <begin position="1"/>
        <end position="60"/>
    </location>
</feature>
<keyword evidence="2 7" id="KW-0479">Metal-binding</keyword>
<feature type="compositionally biased region" description="Low complexity" evidence="8">
    <location>
        <begin position="50"/>
        <end position="60"/>
    </location>
</feature>
<dbReference type="CDD" id="cd08368">
    <property type="entry name" value="LIM"/>
    <property type="match status" value="1"/>
</dbReference>
<accession>A0A4P9X9G7</accession>
<evidence type="ECO:0000256" key="2">
    <source>
        <dbReference type="ARBA" id="ARBA00022723"/>
    </source>
</evidence>
<feature type="domain" description="LIM zinc-binding" evidence="9">
    <location>
        <begin position="91"/>
        <end position="150"/>
    </location>
</feature>
<feature type="region of interest" description="Disordered" evidence="8">
    <location>
        <begin position="367"/>
        <end position="398"/>
    </location>
</feature>
<comment type="subcellular location">
    <subcellularLocation>
        <location evidence="1">Nucleus</location>
    </subcellularLocation>
</comment>
<dbReference type="SUPFAM" id="SSF48350">
    <property type="entry name" value="GTPase activation domain, GAP"/>
    <property type="match status" value="1"/>
</dbReference>
<feature type="domain" description="LIM zinc-binding" evidence="9">
    <location>
        <begin position="480"/>
        <end position="546"/>
    </location>
</feature>
<keyword evidence="4 7" id="KW-0862">Zinc</keyword>
<dbReference type="Gene3D" id="1.10.555.10">
    <property type="entry name" value="Rho GTPase activation protein"/>
    <property type="match status" value="1"/>
</dbReference>
<dbReference type="Pfam" id="PF00620">
    <property type="entry name" value="RhoGAP"/>
    <property type="match status" value="1"/>
</dbReference>
<dbReference type="CDD" id="cd09392">
    <property type="entry name" value="LIM2_Lrg1p_like"/>
    <property type="match status" value="1"/>
</dbReference>
<sequence>MPAPLPATTAGAPPPPPSSSSLALSLSPSAPAGQPAADLPPSTSHHHHATATSAAAGVSQSAAAGSSSNAVAAPNASSGSGSGSAPVKEPRICIACMRRIEGQFVRALNHHYHLDCFRCHDCHQVVADKFFPLKTDAPASTATLTASMANPPPAPSSAPAIFCEKDYFRRLDLLCAQCGGALRGPHINALGKKWHLEHFTCSICTTLFQQNDSYYEREGRVYCQYHYSVLFATRCGGCETAVLKNFVEMKRREGHEGTVAQWHPECYMIYKLWNAAIAASASASRETKDQALRHQQDVTQKVSKILHVLSAFEESSAECISDMLLHFSNQRHAEGVIQASKFICHIEALFRGIDVIESGLAATASNPPDGSAAAGSLTTTTTTSAPLPSTSTTSHKEPRQLAKRIVDFFSLLSVAREAQHRAQATKEMITLVTALAHTLKTLIRGALTGALRLEARAAAAALARTPPRDASGVVVEIKTDLCQACRKSIEEECYAWRSMYRWHPSCLHCRSCQALLRPTATATAAAAVVLDARLFCEEHALVAGATMPFDAQDRLQPVTLLEQYTFLLRCALRRLCVFLNVHLAAPSGGLLGPPSAGHGSAMLNAGSAGLPAPLNRSKSTPLVANIGVVGNTVGVVGGNDLPLMDLTGHDQLAVRQYAVLTLHPMMERFFAFEELMELVETRKPSVWSKMVGAIKPPKKDKIKHEGVFGVPLEVLIERSGVETDLMPVPSLTAPRIPAVLEAILRCLLAQDLAIEGIFRKNGNIRKLRQLCSPEDWPGIPTNNPIQVAAFLKKFLRDLPEPLLTFKLHRLFVCSQKLGDEHTRRQALRLICCLLPKANFDVLVVLIWFFRQVASFA</sequence>
<gene>
    <name evidence="11" type="ORF">CXG81DRAFT_11317</name>
</gene>
<dbReference type="GO" id="GO:0005737">
    <property type="term" value="C:cytoplasm"/>
    <property type="evidence" value="ECO:0007669"/>
    <property type="project" value="TreeGrafter"/>
</dbReference>
<dbReference type="EMBL" id="ML014155">
    <property type="protein sequence ID" value="RKP01984.1"/>
    <property type="molecule type" value="Genomic_DNA"/>
</dbReference>
<protein>
    <recommendedName>
        <fullName evidence="13">RhoGAP-domain-containing protein</fullName>
    </recommendedName>
</protein>
<dbReference type="GO" id="GO:0030036">
    <property type="term" value="P:actin cytoskeleton organization"/>
    <property type="evidence" value="ECO:0007669"/>
    <property type="project" value="TreeGrafter"/>
</dbReference>
<evidence type="ECO:0000256" key="8">
    <source>
        <dbReference type="SAM" id="MobiDB-lite"/>
    </source>
</evidence>
<proteinExistence type="predicted"/>
<dbReference type="STRING" id="1555241.A0A4P9X9G7"/>
<dbReference type="GO" id="GO:0007165">
    <property type="term" value="P:signal transduction"/>
    <property type="evidence" value="ECO:0007669"/>
    <property type="project" value="InterPro"/>
</dbReference>
<dbReference type="Proteomes" id="UP000274922">
    <property type="component" value="Unassembled WGS sequence"/>
</dbReference>
<evidence type="ECO:0000259" key="10">
    <source>
        <dbReference type="PROSITE" id="PS50238"/>
    </source>
</evidence>
<dbReference type="InterPro" id="IPR001781">
    <property type="entry name" value="Znf_LIM"/>
</dbReference>
<dbReference type="Pfam" id="PF00412">
    <property type="entry name" value="LIM"/>
    <property type="match status" value="3"/>
</dbReference>
<keyword evidence="12" id="KW-1185">Reference proteome</keyword>
<dbReference type="GO" id="GO:0005634">
    <property type="term" value="C:nucleus"/>
    <property type="evidence" value="ECO:0007669"/>
    <property type="project" value="UniProtKB-SubCell"/>
</dbReference>
<feature type="domain" description="LIM zinc-binding" evidence="9">
    <location>
        <begin position="173"/>
        <end position="233"/>
    </location>
</feature>
<dbReference type="InterPro" id="IPR008936">
    <property type="entry name" value="Rho_GTPase_activation_prot"/>
</dbReference>
<dbReference type="FunFam" id="2.10.110.10:FF:000009">
    <property type="entry name" value="Paxillin isoform 1"/>
    <property type="match status" value="1"/>
</dbReference>
<organism evidence="11 12">
    <name type="scientific">Caulochytrium protostelioides</name>
    <dbReference type="NCBI Taxonomy" id="1555241"/>
    <lineage>
        <taxon>Eukaryota</taxon>
        <taxon>Fungi</taxon>
        <taxon>Fungi incertae sedis</taxon>
        <taxon>Chytridiomycota</taxon>
        <taxon>Chytridiomycota incertae sedis</taxon>
        <taxon>Chytridiomycetes</taxon>
        <taxon>Caulochytriales</taxon>
        <taxon>Caulochytriaceae</taxon>
        <taxon>Caulochytrium</taxon>
    </lineage>
</organism>
<dbReference type="InterPro" id="IPR000198">
    <property type="entry name" value="RhoGAP_dom"/>
</dbReference>
<keyword evidence="3" id="KW-0677">Repeat</keyword>
<dbReference type="Gene3D" id="2.10.110.10">
    <property type="entry name" value="Cysteine Rich Protein"/>
    <property type="match status" value="3"/>
</dbReference>
<reference evidence="12" key="1">
    <citation type="journal article" date="2018" name="Nat. Microbiol.">
        <title>Leveraging single-cell genomics to expand the fungal tree of life.</title>
        <authorList>
            <person name="Ahrendt S.R."/>
            <person name="Quandt C.A."/>
            <person name="Ciobanu D."/>
            <person name="Clum A."/>
            <person name="Salamov A."/>
            <person name="Andreopoulos B."/>
            <person name="Cheng J.F."/>
            <person name="Woyke T."/>
            <person name="Pelin A."/>
            <person name="Henrissat B."/>
            <person name="Reynolds N.K."/>
            <person name="Benny G.L."/>
            <person name="Smith M.E."/>
            <person name="James T.Y."/>
            <person name="Grigoriev I.V."/>
        </authorList>
    </citation>
    <scope>NUCLEOTIDE SEQUENCE [LARGE SCALE GENOMIC DNA]</scope>
    <source>
        <strain evidence="12">ATCC 52028</strain>
    </source>
</reference>
<feature type="compositionally biased region" description="Low complexity" evidence="8">
    <location>
        <begin position="19"/>
        <end position="43"/>
    </location>
</feature>
<evidence type="ECO:0008006" key="13">
    <source>
        <dbReference type="Google" id="ProtNLM"/>
    </source>
</evidence>
<evidence type="ECO:0000256" key="3">
    <source>
        <dbReference type="ARBA" id="ARBA00022737"/>
    </source>
</evidence>
<evidence type="ECO:0000259" key="9">
    <source>
        <dbReference type="PROSITE" id="PS50023"/>
    </source>
</evidence>
<evidence type="ECO:0000256" key="5">
    <source>
        <dbReference type="ARBA" id="ARBA00023038"/>
    </source>
</evidence>
<evidence type="ECO:0000256" key="7">
    <source>
        <dbReference type="PROSITE-ProRule" id="PRU00125"/>
    </source>
</evidence>
<evidence type="ECO:0000256" key="1">
    <source>
        <dbReference type="ARBA" id="ARBA00004123"/>
    </source>
</evidence>
<feature type="non-terminal residue" evidence="11">
    <location>
        <position position="856"/>
    </location>
</feature>
<keyword evidence="5 7" id="KW-0440">LIM domain</keyword>